<protein>
    <recommendedName>
        <fullName evidence="1">Spore protein YkvP/CgeB glycosyl transferase-like domain-containing protein</fullName>
    </recommendedName>
</protein>
<sequence length="70" mass="8031">DDVLECFEDGKEIFTYEGGYDEILQHIKNILADKDSLAIIGENARKRCIKDHGMRKRVDDLIKYLGETDG</sequence>
<dbReference type="EMBL" id="LAZR01017200">
    <property type="protein sequence ID" value="KKM01430.1"/>
    <property type="molecule type" value="Genomic_DNA"/>
</dbReference>
<evidence type="ECO:0000313" key="2">
    <source>
        <dbReference type="EMBL" id="KKM01430.1"/>
    </source>
</evidence>
<feature type="domain" description="Spore protein YkvP/CgeB glycosyl transferase-like" evidence="1">
    <location>
        <begin position="4"/>
        <end position="62"/>
    </location>
</feature>
<organism evidence="2">
    <name type="scientific">marine sediment metagenome</name>
    <dbReference type="NCBI Taxonomy" id="412755"/>
    <lineage>
        <taxon>unclassified sequences</taxon>
        <taxon>metagenomes</taxon>
        <taxon>ecological metagenomes</taxon>
    </lineage>
</organism>
<name>A0A0F9GRL2_9ZZZZ</name>
<reference evidence="2" key="1">
    <citation type="journal article" date="2015" name="Nature">
        <title>Complex archaea that bridge the gap between prokaryotes and eukaryotes.</title>
        <authorList>
            <person name="Spang A."/>
            <person name="Saw J.H."/>
            <person name="Jorgensen S.L."/>
            <person name="Zaremba-Niedzwiedzka K."/>
            <person name="Martijn J."/>
            <person name="Lind A.E."/>
            <person name="van Eijk R."/>
            <person name="Schleper C."/>
            <person name="Guy L."/>
            <person name="Ettema T.J."/>
        </authorList>
    </citation>
    <scope>NUCLEOTIDE SEQUENCE</scope>
</reference>
<feature type="non-terminal residue" evidence="2">
    <location>
        <position position="1"/>
    </location>
</feature>
<accession>A0A0F9GRL2</accession>
<dbReference type="InterPro" id="IPR055259">
    <property type="entry name" value="YkvP/CgeB_Glyco_trans-like"/>
</dbReference>
<dbReference type="Pfam" id="PF13524">
    <property type="entry name" value="Glyco_trans_1_2"/>
    <property type="match status" value="1"/>
</dbReference>
<gene>
    <name evidence="2" type="ORF">LCGC14_1794560</name>
</gene>
<comment type="caution">
    <text evidence="2">The sequence shown here is derived from an EMBL/GenBank/DDBJ whole genome shotgun (WGS) entry which is preliminary data.</text>
</comment>
<evidence type="ECO:0000259" key="1">
    <source>
        <dbReference type="Pfam" id="PF13524"/>
    </source>
</evidence>
<dbReference type="AlphaFoldDB" id="A0A0F9GRL2"/>
<proteinExistence type="predicted"/>